<dbReference type="Proteomes" id="UP000007800">
    <property type="component" value="Unassembled WGS sequence"/>
</dbReference>
<keyword evidence="12" id="KW-1185">Reference proteome</keyword>
<evidence type="ECO:0000256" key="1">
    <source>
        <dbReference type="ARBA" id="ARBA00004389"/>
    </source>
</evidence>
<accession>C5L7S0</accession>
<keyword evidence="3 11" id="KW-0328">Glycosyltransferase</keyword>
<keyword evidence="6" id="KW-0256">Endoplasmic reticulum</keyword>
<evidence type="ECO:0000256" key="2">
    <source>
        <dbReference type="ARBA" id="ARBA00004922"/>
    </source>
</evidence>
<organism evidence="12">
    <name type="scientific">Perkinsus marinus (strain ATCC 50983 / TXsc)</name>
    <dbReference type="NCBI Taxonomy" id="423536"/>
    <lineage>
        <taxon>Eukaryota</taxon>
        <taxon>Sar</taxon>
        <taxon>Alveolata</taxon>
        <taxon>Perkinsozoa</taxon>
        <taxon>Perkinsea</taxon>
        <taxon>Perkinsida</taxon>
        <taxon>Perkinsidae</taxon>
        <taxon>Perkinsus</taxon>
    </lineage>
</organism>
<evidence type="ECO:0000313" key="11">
    <source>
        <dbReference type="EMBL" id="EER07532.1"/>
    </source>
</evidence>
<evidence type="ECO:0000256" key="7">
    <source>
        <dbReference type="ARBA" id="ARBA00022989"/>
    </source>
</evidence>
<keyword evidence="4 11" id="KW-0808">Transferase</keyword>
<dbReference type="InterPro" id="IPR026051">
    <property type="entry name" value="ALG1-like"/>
</dbReference>
<evidence type="ECO:0000256" key="6">
    <source>
        <dbReference type="ARBA" id="ARBA00022824"/>
    </source>
</evidence>
<feature type="region of interest" description="Disordered" evidence="9">
    <location>
        <begin position="90"/>
        <end position="120"/>
    </location>
</feature>
<reference evidence="11 12" key="1">
    <citation type="submission" date="2008-07" db="EMBL/GenBank/DDBJ databases">
        <authorList>
            <person name="El-Sayed N."/>
            <person name="Caler E."/>
            <person name="Inman J."/>
            <person name="Amedeo P."/>
            <person name="Hass B."/>
            <person name="Wortman J."/>
        </authorList>
    </citation>
    <scope>NUCLEOTIDE SEQUENCE [LARGE SCALE GENOMIC DNA]</scope>
    <source>
        <strain evidence="12">ATCC 50983 / TXsc</strain>
    </source>
</reference>
<evidence type="ECO:0000256" key="8">
    <source>
        <dbReference type="ARBA" id="ARBA00023136"/>
    </source>
</evidence>
<evidence type="ECO:0000256" key="4">
    <source>
        <dbReference type="ARBA" id="ARBA00022679"/>
    </source>
</evidence>
<feature type="region of interest" description="Disordered" evidence="9">
    <location>
        <begin position="1"/>
        <end position="64"/>
    </location>
</feature>
<dbReference type="PANTHER" id="PTHR13036:SF0">
    <property type="entry name" value="CHITOBIOSYLDIPHOSPHODOLICHOL BETA-MANNOSYLTRANSFERASE"/>
    <property type="match status" value="1"/>
</dbReference>
<feature type="compositionally biased region" description="Basic and acidic residues" evidence="9">
    <location>
        <begin position="90"/>
        <end position="103"/>
    </location>
</feature>
<dbReference type="Gene3D" id="3.40.50.2000">
    <property type="entry name" value="Glycogen Phosphorylase B"/>
    <property type="match status" value="1"/>
</dbReference>
<dbReference type="GO" id="GO:0000030">
    <property type="term" value="F:mannosyltransferase activity"/>
    <property type="evidence" value="ECO:0007669"/>
    <property type="project" value="InterPro"/>
</dbReference>
<evidence type="ECO:0000313" key="12">
    <source>
        <dbReference type="Proteomes" id="UP000007800"/>
    </source>
</evidence>
<proteinExistence type="predicted"/>
<feature type="transmembrane region" description="Helical" evidence="10">
    <location>
        <begin position="169"/>
        <end position="187"/>
    </location>
</feature>
<dbReference type="GeneID" id="9041505"/>
<dbReference type="OrthoDB" id="614844at2759"/>
<dbReference type="RefSeq" id="XP_002775716.1">
    <property type="nucleotide sequence ID" value="XM_002775670.1"/>
</dbReference>
<dbReference type="AlphaFoldDB" id="C5L7S0"/>
<evidence type="ECO:0000256" key="10">
    <source>
        <dbReference type="SAM" id="Phobius"/>
    </source>
</evidence>
<dbReference type="EMBL" id="GG679899">
    <property type="protein sequence ID" value="EER07532.1"/>
    <property type="molecule type" value="Genomic_DNA"/>
</dbReference>
<dbReference type="GO" id="GO:0005789">
    <property type="term" value="C:endoplasmic reticulum membrane"/>
    <property type="evidence" value="ECO:0007669"/>
    <property type="project" value="UniProtKB-SubCell"/>
</dbReference>
<protein>
    <submittedName>
        <fullName evidence="11">Beta1,4 mannosyltransferase, putative</fullName>
    </submittedName>
</protein>
<comment type="subcellular location">
    <subcellularLocation>
        <location evidence="1">Endoplasmic reticulum membrane</location>
        <topology evidence="1">Single-pass membrane protein</topology>
    </subcellularLocation>
</comment>
<dbReference type="SUPFAM" id="SSF53756">
    <property type="entry name" value="UDP-Glycosyltransferase/glycogen phosphorylase"/>
    <property type="match status" value="1"/>
</dbReference>
<dbReference type="InParanoid" id="C5L7S0"/>
<feature type="transmembrane region" description="Helical" evidence="10">
    <location>
        <begin position="207"/>
        <end position="226"/>
    </location>
</feature>
<evidence type="ECO:0000256" key="9">
    <source>
        <dbReference type="SAM" id="MobiDB-lite"/>
    </source>
</evidence>
<evidence type="ECO:0000256" key="3">
    <source>
        <dbReference type="ARBA" id="ARBA00022676"/>
    </source>
</evidence>
<gene>
    <name evidence="11" type="ORF">Pmar_PMAR020699</name>
</gene>
<comment type="pathway">
    <text evidence="2">Protein modification; protein glycosylation.</text>
</comment>
<dbReference type="PANTHER" id="PTHR13036">
    <property type="entry name" value="BETA1,4 MANNOSYLTRANSFERASE"/>
    <property type="match status" value="1"/>
</dbReference>
<keyword evidence="7 10" id="KW-1133">Transmembrane helix</keyword>
<keyword evidence="5 10" id="KW-0812">Transmembrane</keyword>
<sequence length="426" mass="47809">MVQYNQRGGGRVGKGKGGRRGGGFMTRRSSAGSWKNSERKGGKGKGRTRKEGVTAEQLDNISQDEALLRYKGEDALAKKYDEDLEKYFERGREKEEQHEHTSDDADATAPGDAGGKVTDEGGGGATVYHSISLAEQADMDVIILGYPGSKPMKEVIASKHITLRYMKPFQSLIILRYIIYALCKLVYEGTQLLWILLFELPPPKLIMVQTPPAIPTLIIASIVTFIRRSKLIVDFHNLAYTILGEKLGPHHLLVRLSHVYEAFWASKYSDRIKLYEKLRSSYGVVEEDLTSDKVITMVSSTSWTPDEDFLMLLPGLVEIDYLLREKDKLLVFFITGKGPCKEAFVRAFEDLRLSNIKLYTPWLSVLDYPLLLGSVDVGISLHQSSSGLDLPMKVVDMLGADLPVIGRDFEAFGELGRRRKRRRMKG</sequence>
<name>C5L7S0_PERM5</name>
<keyword evidence="8 10" id="KW-0472">Membrane</keyword>
<evidence type="ECO:0000256" key="5">
    <source>
        <dbReference type="ARBA" id="ARBA00022692"/>
    </source>
</evidence>